<sequence length="283" mass="31888">MDAHRLGYLVPLPPPPSLPPMSVHAPPHTSPLTPLPTASSDSVRCRSVRRPNWDATGTEGSKFYPYDDLYSEHEDDAGGRGFLRSENWWSDDVDDDEENEEDEFWGFKILKAFGWMIPAILISMLLGSGPNALFMAVALPLGQTALSLAVDKVWAMAGQTSKPRPRNRKRSKPYASTASSNRARKREQQYTGFASRKETRTSPSSTGNYQPAQGTGHHASTSFGGWDELDREAEMRPAMEEDERMRQRKNNKVSKRVRNRDSPLFIKLMVAVFPFLGSWIRFL</sequence>
<feature type="region of interest" description="Disordered" evidence="1">
    <location>
        <begin position="158"/>
        <end position="225"/>
    </location>
</feature>
<keyword evidence="2" id="KW-0472">Membrane</keyword>
<feature type="transmembrane region" description="Helical" evidence="2">
    <location>
        <begin position="264"/>
        <end position="282"/>
    </location>
</feature>
<dbReference type="Proteomes" id="UP000594263">
    <property type="component" value="Unplaced"/>
</dbReference>
<evidence type="ECO:0000313" key="3">
    <source>
        <dbReference type="EnsemblPlants" id="Kaladp0024s0838.1.v1.1"/>
    </source>
</evidence>
<name>A0A7N0T8F7_KALFE</name>
<feature type="transmembrane region" description="Helical" evidence="2">
    <location>
        <begin position="109"/>
        <end position="126"/>
    </location>
</feature>
<keyword evidence="4" id="KW-1185">Reference proteome</keyword>
<evidence type="ECO:0000313" key="4">
    <source>
        <dbReference type="Proteomes" id="UP000594263"/>
    </source>
</evidence>
<feature type="compositionally biased region" description="Low complexity" evidence="1">
    <location>
        <begin position="20"/>
        <end position="42"/>
    </location>
</feature>
<feature type="compositionally biased region" description="Basic residues" evidence="1">
    <location>
        <begin position="163"/>
        <end position="172"/>
    </location>
</feature>
<protein>
    <submittedName>
        <fullName evidence="3">Uncharacterized protein</fullName>
    </submittedName>
</protein>
<evidence type="ECO:0000256" key="2">
    <source>
        <dbReference type="SAM" id="Phobius"/>
    </source>
</evidence>
<accession>A0A7N0T8F7</accession>
<proteinExistence type="predicted"/>
<feature type="region of interest" description="Disordered" evidence="1">
    <location>
        <begin position="12"/>
        <end position="43"/>
    </location>
</feature>
<feature type="compositionally biased region" description="Polar residues" evidence="1">
    <location>
        <begin position="201"/>
        <end position="223"/>
    </location>
</feature>
<keyword evidence="2" id="KW-1133">Transmembrane helix</keyword>
<dbReference type="Gramene" id="Kaladp0024s0838.1.v1.1">
    <property type="protein sequence ID" value="Kaladp0024s0838.1.v1.1"/>
    <property type="gene ID" value="Kaladp0024s0838.v1.1"/>
</dbReference>
<organism evidence="3 4">
    <name type="scientific">Kalanchoe fedtschenkoi</name>
    <name type="common">Lavender scallops</name>
    <name type="synonym">South American air plant</name>
    <dbReference type="NCBI Taxonomy" id="63787"/>
    <lineage>
        <taxon>Eukaryota</taxon>
        <taxon>Viridiplantae</taxon>
        <taxon>Streptophyta</taxon>
        <taxon>Embryophyta</taxon>
        <taxon>Tracheophyta</taxon>
        <taxon>Spermatophyta</taxon>
        <taxon>Magnoliopsida</taxon>
        <taxon>eudicotyledons</taxon>
        <taxon>Gunneridae</taxon>
        <taxon>Pentapetalae</taxon>
        <taxon>Saxifragales</taxon>
        <taxon>Crassulaceae</taxon>
        <taxon>Kalanchoe</taxon>
    </lineage>
</organism>
<dbReference type="PANTHER" id="PTHR35719">
    <property type="entry name" value="OS01G0680600 PROTEIN"/>
    <property type="match status" value="1"/>
</dbReference>
<dbReference type="EnsemblPlants" id="Kaladp0024s0838.1.v1.1">
    <property type="protein sequence ID" value="Kaladp0024s0838.1.v1.1"/>
    <property type="gene ID" value="Kaladp0024s0838.v1.1"/>
</dbReference>
<dbReference type="PANTHER" id="PTHR35719:SF5">
    <property type="entry name" value="T6K12.7 PROTEIN"/>
    <property type="match status" value="1"/>
</dbReference>
<dbReference type="AlphaFoldDB" id="A0A7N0T8F7"/>
<reference evidence="3" key="1">
    <citation type="submission" date="2021-01" db="UniProtKB">
        <authorList>
            <consortium name="EnsemblPlants"/>
        </authorList>
    </citation>
    <scope>IDENTIFICATION</scope>
</reference>
<evidence type="ECO:0000256" key="1">
    <source>
        <dbReference type="SAM" id="MobiDB-lite"/>
    </source>
</evidence>
<dbReference type="OMA" id="YSSWLNM"/>
<keyword evidence="2" id="KW-0812">Transmembrane</keyword>